<dbReference type="AlphaFoldDB" id="A0A2S7F7Z4"/>
<dbReference type="InterPro" id="IPR019657">
    <property type="entry name" value="ComFB"/>
</dbReference>
<comment type="caution">
    <text evidence="2">The sequence shown here is derived from an EMBL/GenBank/DDBJ whole genome shotgun (WGS) entry which is preliminary data.</text>
</comment>
<evidence type="ECO:0000313" key="3">
    <source>
        <dbReference type="Proteomes" id="UP000238081"/>
    </source>
</evidence>
<accession>A0A2S7F7Z4</accession>
<gene>
    <name evidence="2" type="ORF">AWN73_04450</name>
    <name evidence="1" type="ORF">GND98_012580</name>
</gene>
<dbReference type="EMBL" id="LRDH01000129">
    <property type="protein sequence ID" value="PPV13014.1"/>
    <property type="molecule type" value="Genomic_DNA"/>
</dbReference>
<dbReference type="Pfam" id="PF10719">
    <property type="entry name" value="ComFB"/>
    <property type="match status" value="1"/>
</dbReference>
<name>A0A2S7F7Z4_CLOBU</name>
<protein>
    <submittedName>
        <fullName evidence="2">Competence protein</fullName>
    </submittedName>
</protein>
<evidence type="ECO:0000313" key="1">
    <source>
        <dbReference type="EMBL" id="NAS18680.1"/>
    </source>
</evidence>
<dbReference type="RefSeq" id="WP_003411894.1">
    <property type="nucleotide sequence ID" value="NZ_BKBB01000001.1"/>
</dbReference>
<proteinExistence type="predicted"/>
<reference evidence="2 3" key="1">
    <citation type="submission" date="2016-01" db="EMBL/GenBank/DDBJ databases">
        <title>Characterization of the Clostridium difficile lineages that are prevalent in Hong Kong and China.</title>
        <authorList>
            <person name="Kwok J.S.-L."/>
            <person name="Lam W.-Y."/>
            <person name="Ip M."/>
            <person name="Chan T.-F."/>
            <person name="Hawkey P.M."/>
            <person name="Tsui S.K.-W."/>
        </authorList>
    </citation>
    <scope>NUCLEOTIDE SEQUENCE [LARGE SCALE GENOMIC DNA]</scope>
    <source>
        <strain evidence="2 3">300064</strain>
    </source>
</reference>
<sequence length="87" mass="9990">MKKITNCMEISVEECLDKLLEESNGCKCEKCRYDMMAIALNNLKPYYVTTHLGEVITKIKNMEQQSEANIVVEVTKAIKKVHMSPKH</sequence>
<organism evidence="2 3">
    <name type="scientific">Clostridium butyricum</name>
    <dbReference type="NCBI Taxonomy" id="1492"/>
    <lineage>
        <taxon>Bacteria</taxon>
        <taxon>Bacillati</taxon>
        <taxon>Bacillota</taxon>
        <taxon>Clostridia</taxon>
        <taxon>Eubacteriales</taxon>
        <taxon>Clostridiaceae</taxon>
        <taxon>Clostridium</taxon>
    </lineage>
</organism>
<dbReference type="Proteomes" id="UP000238081">
    <property type="component" value="Unassembled WGS sequence"/>
</dbReference>
<reference evidence="1 4" key="2">
    <citation type="submission" date="2020-01" db="EMBL/GenBank/DDBJ databases">
        <title>Genome sequence of a 1,3-propanediol producer, Clostridium butyricum S3.</title>
        <authorList>
            <person name="Zhou J."/>
        </authorList>
    </citation>
    <scope>NUCLEOTIDE SEQUENCE [LARGE SCALE GENOMIC DNA]</scope>
    <source>
        <strain evidence="1 4">S3</strain>
    </source>
</reference>
<dbReference type="EMBL" id="WOFV02000040">
    <property type="protein sequence ID" value="NAS18680.1"/>
    <property type="molecule type" value="Genomic_DNA"/>
</dbReference>
<evidence type="ECO:0000313" key="2">
    <source>
        <dbReference type="EMBL" id="PPV13014.1"/>
    </source>
</evidence>
<evidence type="ECO:0000313" key="4">
    <source>
        <dbReference type="Proteomes" id="UP000474042"/>
    </source>
</evidence>
<dbReference type="Proteomes" id="UP000474042">
    <property type="component" value="Unassembled WGS sequence"/>
</dbReference>